<name>A0A6I6A5T2_9PLAN</name>
<reference evidence="2 3" key="1">
    <citation type="submission" date="2019-09" db="EMBL/GenBank/DDBJ databases">
        <title>Gimesia benthica sp. nov., a novel bacterium isolated from deep-sea water of the Northwest Indian Ocean.</title>
        <authorList>
            <person name="Dai X."/>
        </authorList>
    </citation>
    <scope>NUCLEOTIDE SEQUENCE [LARGE SCALE GENOMIC DNA]</scope>
    <source>
        <strain evidence="2 3">E7</strain>
    </source>
</reference>
<gene>
    <name evidence="2" type="ORF">F1728_03005</name>
</gene>
<evidence type="ECO:0000313" key="2">
    <source>
        <dbReference type="EMBL" id="QGQ21717.1"/>
    </source>
</evidence>
<keyword evidence="1" id="KW-0812">Transmembrane</keyword>
<dbReference type="EMBL" id="CP043930">
    <property type="protein sequence ID" value="QGQ21717.1"/>
    <property type="molecule type" value="Genomic_DNA"/>
</dbReference>
<evidence type="ECO:0000313" key="3">
    <source>
        <dbReference type="Proteomes" id="UP000427281"/>
    </source>
</evidence>
<dbReference type="AlphaFoldDB" id="A0A6I6A5T2"/>
<protein>
    <recommendedName>
        <fullName evidence="4">Branched-chain amino acid aminotransferase</fullName>
    </recommendedName>
</protein>
<evidence type="ECO:0008006" key="4">
    <source>
        <dbReference type="Google" id="ProtNLM"/>
    </source>
</evidence>
<proteinExistence type="predicted"/>
<keyword evidence="3" id="KW-1185">Reference proteome</keyword>
<dbReference type="Proteomes" id="UP000427281">
    <property type="component" value="Chromosome"/>
</dbReference>
<dbReference type="KEGG" id="gim:F1728_03005"/>
<sequence>MKMFQQFWNDEAGFVVSTELVLIATVLVLGMIVGLTTLRDQVIAELADVANAMSNSNQSYSYSGITGHSSSTSGSLFDDNTDFCDQDDNGGAGTFTHCITVIAATTGETP</sequence>
<keyword evidence="1" id="KW-0472">Membrane</keyword>
<dbReference type="RefSeq" id="WP_155362842.1">
    <property type="nucleotide sequence ID" value="NZ_CP043930.1"/>
</dbReference>
<evidence type="ECO:0000256" key="1">
    <source>
        <dbReference type="SAM" id="Phobius"/>
    </source>
</evidence>
<feature type="transmembrane region" description="Helical" evidence="1">
    <location>
        <begin position="20"/>
        <end position="38"/>
    </location>
</feature>
<accession>A0A6I6A5T2</accession>
<keyword evidence="1" id="KW-1133">Transmembrane helix</keyword>
<organism evidence="2 3">
    <name type="scientific">Gimesia benthica</name>
    <dbReference type="NCBI Taxonomy" id="2608982"/>
    <lineage>
        <taxon>Bacteria</taxon>
        <taxon>Pseudomonadati</taxon>
        <taxon>Planctomycetota</taxon>
        <taxon>Planctomycetia</taxon>
        <taxon>Planctomycetales</taxon>
        <taxon>Planctomycetaceae</taxon>
        <taxon>Gimesia</taxon>
    </lineage>
</organism>